<evidence type="ECO:0000259" key="2">
    <source>
        <dbReference type="PROSITE" id="PS50994"/>
    </source>
</evidence>
<dbReference type="InterPro" id="IPR036397">
    <property type="entry name" value="RNaseH_sf"/>
</dbReference>
<gene>
    <name evidence="3" type="ORF">BECKLPF1236B_GA0070989_100432</name>
</gene>
<protein>
    <submittedName>
        <fullName evidence="3">Integrase core domain-containing protein</fullName>
    </submittedName>
</protein>
<dbReference type="InterPro" id="IPR012337">
    <property type="entry name" value="RNaseH-like_sf"/>
</dbReference>
<dbReference type="PANTHER" id="PTHR35004">
    <property type="entry name" value="TRANSPOSASE RV3428C-RELATED"/>
    <property type="match status" value="1"/>
</dbReference>
<sequence length="512" mass="58452">MTVRDQQIDIYLSTKRSGATQITAAARAGFSERTARRIEKVRGREKKMQHWRTREDPFSEVWEQELEPLLKEYPEFSAVGLLRYLQERYPGQYSDGKLRTLQRRAKAWRAMRGPSKPVMFRQEREMGRRGLSDFTRFDDAGITIRGEAFSHCLYHFRLAFSGWCHVKVTPGPERYGALAEGLEGALWRLGGVPLEHRTDSLSSAYKNLARNEAEDITARYGALCRHYGMIPTRNNRGRGHENGAIESPHGHLKRRLREALAIRGSRDFDSVADYQHFVDIVTERDNHRKSAVVQTERGALKPLPSTRLPAYTERFVRVSTSATIRVERVIYSVPARLIGERLRVHLYASHLECHVGARRVLDLPRVRSPEGEGEARRIDYRHLIGSLAEKPMALYRAQLRDDILPNETWRVVWRMLDRRLSPRRACRLMVGALKLAADCDCERTLGQFLLQATSVGKTPSLTELRGRFGPNVVPLATFGIETADYQPLADMSSDIHRHREISLQAGDGSCVA</sequence>
<organism evidence="3">
    <name type="scientific">Candidatus Kentrum sp. LPFa</name>
    <dbReference type="NCBI Taxonomy" id="2126335"/>
    <lineage>
        <taxon>Bacteria</taxon>
        <taxon>Pseudomonadati</taxon>
        <taxon>Pseudomonadota</taxon>
        <taxon>Gammaproteobacteria</taxon>
        <taxon>Candidatus Kentrum</taxon>
    </lineage>
</organism>
<proteinExistence type="inferred from homology"/>
<dbReference type="InterPro" id="IPR001584">
    <property type="entry name" value="Integrase_cat-core"/>
</dbReference>
<dbReference type="AlphaFoldDB" id="A0A450VVI9"/>
<dbReference type="NCBIfam" id="NF033546">
    <property type="entry name" value="transpos_IS21"/>
    <property type="match status" value="1"/>
</dbReference>
<dbReference type="GO" id="GO:0015074">
    <property type="term" value="P:DNA integration"/>
    <property type="evidence" value="ECO:0007669"/>
    <property type="project" value="InterPro"/>
</dbReference>
<accession>A0A450VVI9</accession>
<name>A0A450VVI9_9GAMM</name>
<evidence type="ECO:0000313" key="3">
    <source>
        <dbReference type="EMBL" id="VFK08794.1"/>
    </source>
</evidence>
<dbReference type="PANTHER" id="PTHR35004:SF7">
    <property type="entry name" value="INTEGRASE PROTEIN"/>
    <property type="match status" value="1"/>
</dbReference>
<dbReference type="SUPFAM" id="SSF53098">
    <property type="entry name" value="Ribonuclease H-like"/>
    <property type="match status" value="1"/>
</dbReference>
<dbReference type="PROSITE" id="PS50994">
    <property type="entry name" value="INTEGRASE"/>
    <property type="match status" value="1"/>
</dbReference>
<reference evidence="3" key="1">
    <citation type="submission" date="2019-02" db="EMBL/GenBank/DDBJ databases">
        <authorList>
            <person name="Gruber-Vodicka R. H."/>
            <person name="Seah K. B. B."/>
        </authorList>
    </citation>
    <scope>NUCLEOTIDE SEQUENCE</scope>
    <source>
        <strain evidence="3">BECK_S313</strain>
    </source>
</reference>
<dbReference type="Pfam" id="PF22483">
    <property type="entry name" value="Mu-transpos_C_2"/>
    <property type="match status" value="1"/>
</dbReference>
<dbReference type="Gene3D" id="3.30.420.10">
    <property type="entry name" value="Ribonuclease H-like superfamily/Ribonuclease H"/>
    <property type="match status" value="1"/>
</dbReference>
<dbReference type="GO" id="GO:0003676">
    <property type="term" value="F:nucleic acid binding"/>
    <property type="evidence" value="ECO:0007669"/>
    <property type="project" value="InterPro"/>
</dbReference>
<feature type="domain" description="Integrase catalytic" evidence="2">
    <location>
        <begin position="113"/>
        <end position="312"/>
    </location>
</feature>
<dbReference type="InterPro" id="IPR054353">
    <property type="entry name" value="IstA-like_C"/>
</dbReference>
<comment type="similarity">
    <text evidence="1">Belongs to the transposase IS21/IS408/IS1162 family.</text>
</comment>
<evidence type="ECO:0000256" key="1">
    <source>
        <dbReference type="ARBA" id="ARBA00009277"/>
    </source>
</evidence>
<dbReference type="EMBL" id="CAADFK010000004">
    <property type="protein sequence ID" value="VFK08794.1"/>
    <property type="molecule type" value="Genomic_DNA"/>
</dbReference>